<dbReference type="HOGENOM" id="CLU_001265_57_4_6"/>
<feature type="transmembrane region" description="Helical" evidence="4">
    <location>
        <begin position="271"/>
        <end position="288"/>
    </location>
</feature>
<dbReference type="PANTHER" id="PTHR23546:SF1">
    <property type="entry name" value="MEMBRANE PROTEIN"/>
    <property type="match status" value="1"/>
</dbReference>
<dbReference type="PANTHER" id="PTHR23546">
    <property type="entry name" value="TRANSPORT PROTEIN"/>
    <property type="match status" value="1"/>
</dbReference>
<feature type="transmembrane region" description="Helical" evidence="4">
    <location>
        <begin position="294"/>
        <end position="314"/>
    </location>
</feature>
<evidence type="ECO:0000256" key="2">
    <source>
        <dbReference type="ARBA" id="ARBA00022989"/>
    </source>
</evidence>
<feature type="transmembrane region" description="Helical" evidence="4">
    <location>
        <begin position="72"/>
        <end position="89"/>
    </location>
</feature>
<keyword evidence="1 4" id="KW-0812">Transmembrane</keyword>
<dbReference type="GeneID" id="33941364"/>
<evidence type="ECO:0000256" key="3">
    <source>
        <dbReference type="ARBA" id="ARBA00023136"/>
    </source>
</evidence>
<dbReference type="InterPro" id="IPR036259">
    <property type="entry name" value="MFS_trans_sf"/>
</dbReference>
<organism evidence="6 7">
    <name type="scientific">Edwardsiella anguillarum ET080813</name>
    <dbReference type="NCBI Taxonomy" id="667120"/>
    <lineage>
        <taxon>Bacteria</taxon>
        <taxon>Pseudomonadati</taxon>
        <taxon>Pseudomonadota</taxon>
        <taxon>Gammaproteobacteria</taxon>
        <taxon>Enterobacterales</taxon>
        <taxon>Hafniaceae</taxon>
        <taxon>Edwardsiella</taxon>
    </lineage>
</organism>
<feature type="domain" description="Major facilitator superfamily (MFS) profile" evidence="5">
    <location>
        <begin position="4"/>
        <end position="382"/>
    </location>
</feature>
<feature type="transmembrane region" description="Helical" evidence="4">
    <location>
        <begin position="361"/>
        <end position="380"/>
    </location>
</feature>
<name>A0A076LYE7_9GAMM</name>
<gene>
    <name evidence="6" type="primary">pvsC</name>
    <name evidence="6" type="ORF">ETEE_4026</name>
</gene>
<evidence type="ECO:0000313" key="6">
    <source>
        <dbReference type="EMBL" id="AIJ10434.1"/>
    </source>
</evidence>
<protein>
    <submittedName>
        <fullName evidence="6">Vibrioferrin membrane-spanning transport protein PvsC</fullName>
    </submittedName>
</protein>
<keyword evidence="3 4" id="KW-0472">Membrane</keyword>
<dbReference type="EMBL" id="CP006664">
    <property type="protein sequence ID" value="AIJ10434.1"/>
    <property type="molecule type" value="Genomic_DNA"/>
</dbReference>
<dbReference type="AlphaFoldDB" id="A0A076LYE7"/>
<evidence type="ECO:0000259" key="5">
    <source>
        <dbReference type="PROSITE" id="PS50850"/>
    </source>
</evidence>
<dbReference type="GO" id="GO:0022857">
    <property type="term" value="F:transmembrane transporter activity"/>
    <property type="evidence" value="ECO:0007669"/>
    <property type="project" value="InterPro"/>
</dbReference>
<dbReference type="InterPro" id="IPR020846">
    <property type="entry name" value="MFS_dom"/>
</dbReference>
<dbReference type="Gene3D" id="1.20.1250.20">
    <property type="entry name" value="MFS general substrate transporter like domains"/>
    <property type="match status" value="1"/>
</dbReference>
<feature type="transmembrane region" description="Helical" evidence="4">
    <location>
        <begin position="237"/>
        <end position="259"/>
    </location>
</feature>
<evidence type="ECO:0000256" key="4">
    <source>
        <dbReference type="SAM" id="Phobius"/>
    </source>
</evidence>
<keyword evidence="2 4" id="KW-1133">Transmembrane helix</keyword>
<feature type="transmembrane region" description="Helical" evidence="4">
    <location>
        <begin position="162"/>
        <end position="180"/>
    </location>
</feature>
<dbReference type="SUPFAM" id="SSF103473">
    <property type="entry name" value="MFS general substrate transporter"/>
    <property type="match status" value="1"/>
</dbReference>
<dbReference type="Proteomes" id="UP000028681">
    <property type="component" value="Chromosome"/>
</dbReference>
<accession>A0A076LYE7</accession>
<sequence>MAPLLPIVLACHFLAAFTVLGVPLFLPTLLRGFSVAPDSPWIGLIATLPTVLMALSTPYWGRFADRYGRRCSLQRALLGLTLAFAWAGAAPSLPWLIAALALQGLAGGTLAAANGYLYRACPGERLANALNWTQFSARLALLTAPPLIGAALEYAPLQAQRLWLGLALLPLLALLITRWLPDDRGPAWESGDERPRRGAAASTAAPAGYTLLRVQQILFSFAMVVTFPYFLPYAQPWVAGSAMVGALYSWPHLLYLLLLPPLHRTAASRHHLPLGLALLAIAALWQYALSGAAALLAARTLFGVGILLAYAGLNRRIAERLRAHDAAYRLAQLDAAGKWAGVGAGLCAALLSAQASPSAPFIASAVAALAALALCLVFPFKEPCHDHRCPDA</sequence>
<proteinExistence type="predicted"/>
<feature type="transmembrane region" description="Helical" evidence="4">
    <location>
        <begin position="139"/>
        <end position="156"/>
    </location>
</feature>
<feature type="transmembrane region" description="Helical" evidence="4">
    <location>
        <begin position="41"/>
        <end position="60"/>
    </location>
</feature>
<evidence type="ECO:0000313" key="7">
    <source>
        <dbReference type="Proteomes" id="UP000028681"/>
    </source>
</evidence>
<dbReference type="RefSeq" id="WP_034164910.1">
    <property type="nucleotide sequence ID" value="NZ_CP006664.1"/>
</dbReference>
<evidence type="ECO:0000256" key="1">
    <source>
        <dbReference type="ARBA" id="ARBA00022692"/>
    </source>
</evidence>
<feature type="transmembrane region" description="Helical" evidence="4">
    <location>
        <begin position="335"/>
        <end position="355"/>
    </location>
</feature>
<dbReference type="InterPro" id="IPR011701">
    <property type="entry name" value="MFS"/>
</dbReference>
<reference evidence="6 7" key="1">
    <citation type="journal article" date="2012" name="PLoS ONE">
        <title>Edwardsiella comparative phylogenomics reveal the new intra/inter-species taxonomic relationships, virulence evolution and niche adaptation mechanisms.</title>
        <authorList>
            <person name="Yang M."/>
            <person name="Lv Y."/>
            <person name="Xiao J."/>
            <person name="Wu H."/>
            <person name="Zheng H."/>
            <person name="Liu Q."/>
            <person name="Zhang Y."/>
            <person name="Wang Q."/>
        </authorList>
    </citation>
    <scope>NUCLEOTIDE SEQUENCE [LARGE SCALE GENOMIC DNA]</scope>
    <source>
        <strain evidence="7">080813</strain>
    </source>
</reference>
<dbReference type="PROSITE" id="PS50850">
    <property type="entry name" value="MFS"/>
    <property type="match status" value="1"/>
</dbReference>
<dbReference type="KEGG" id="ete:ETEE_4026"/>
<dbReference type="Pfam" id="PF07690">
    <property type="entry name" value="MFS_1"/>
    <property type="match status" value="1"/>
</dbReference>